<dbReference type="AlphaFoldDB" id="U2DYW1"/>
<dbReference type="RefSeq" id="WP_008826466.1">
    <property type="nucleotide sequence ID" value="NZ_AFNU02000001.1"/>
</dbReference>
<dbReference type="HAMAP" id="MF_01820">
    <property type="entry name" value="GTPase_RsgA"/>
    <property type="match status" value="1"/>
</dbReference>
<evidence type="ECO:0000256" key="7">
    <source>
        <dbReference type="ARBA" id="ARBA00022833"/>
    </source>
</evidence>
<evidence type="ECO:0000256" key="4">
    <source>
        <dbReference type="ARBA" id="ARBA00022730"/>
    </source>
</evidence>
<dbReference type="PANTHER" id="PTHR32120">
    <property type="entry name" value="SMALL RIBOSOMAL SUBUNIT BIOGENESIS GTPASE RSGA"/>
    <property type="match status" value="1"/>
</dbReference>
<evidence type="ECO:0000313" key="13">
    <source>
        <dbReference type="EMBL" id="ERJ13427.1"/>
    </source>
</evidence>
<dbReference type="eggNOG" id="COG1162">
    <property type="taxonomic scope" value="Bacteria"/>
</dbReference>
<dbReference type="Gene3D" id="1.10.40.50">
    <property type="entry name" value="Probable gtpase engc, domain 3"/>
    <property type="match status" value="1"/>
</dbReference>
<evidence type="ECO:0000256" key="6">
    <source>
        <dbReference type="ARBA" id="ARBA00022801"/>
    </source>
</evidence>
<dbReference type="STRING" id="1033810.HLPCO_000078"/>
<dbReference type="Gene3D" id="3.40.50.300">
    <property type="entry name" value="P-loop containing nucleotide triphosphate hydrolases"/>
    <property type="match status" value="1"/>
</dbReference>
<keyword evidence="4 10" id="KW-0699">rRNA-binding</keyword>
<evidence type="ECO:0000259" key="11">
    <source>
        <dbReference type="PROSITE" id="PS50936"/>
    </source>
</evidence>
<feature type="binding site" evidence="10">
    <location>
        <begin position="114"/>
        <end position="117"/>
    </location>
    <ligand>
        <name>GTP</name>
        <dbReference type="ChEBI" id="CHEBI:37565"/>
    </ligand>
</feature>
<comment type="subunit">
    <text evidence="10">Monomer. Associates with 30S ribosomal subunit, binds 16S rRNA.</text>
</comment>
<dbReference type="SUPFAM" id="SSF50249">
    <property type="entry name" value="Nucleic acid-binding proteins"/>
    <property type="match status" value="1"/>
</dbReference>
<dbReference type="InParanoid" id="U2DYW1"/>
<dbReference type="GO" id="GO:0042274">
    <property type="term" value="P:ribosomal small subunit biogenesis"/>
    <property type="evidence" value="ECO:0007669"/>
    <property type="project" value="UniProtKB-UniRule"/>
</dbReference>
<dbReference type="SUPFAM" id="SSF52540">
    <property type="entry name" value="P-loop containing nucleoside triphosphate hydrolases"/>
    <property type="match status" value="1"/>
</dbReference>
<dbReference type="Gene3D" id="2.40.50.140">
    <property type="entry name" value="Nucleic acid-binding proteins"/>
    <property type="match status" value="1"/>
</dbReference>
<dbReference type="EMBL" id="AFNU02000001">
    <property type="protein sequence ID" value="ERJ13427.1"/>
    <property type="molecule type" value="Genomic_DNA"/>
</dbReference>
<keyword evidence="3 10" id="KW-0479">Metal-binding</keyword>
<comment type="similarity">
    <text evidence="10">Belongs to the TRAFAC class YlqF/YawG GTPase family. RsgA subfamily.</text>
</comment>
<feature type="domain" description="EngC GTPase" evidence="11">
    <location>
        <begin position="74"/>
        <end position="223"/>
    </location>
</feature>
<dbReference type="InterPro" id="IPR031944">
    <property type="entry name" value="RsgA_N"/>
</dbReference>
<dbReference type="Proteomes" id="UP000005707">
    <property type="component" value="Unassembled WGS sequence"/>
</dbReference>
<keyword evidence="9 10" id="KW-0342">GTP-binding</keyword>
<comment type="cofactor">
    <cofactor evidence="10">
        <name>Zn(2+)</name>
        <dbReference type="ChEBI" id="CHEBI:29105"/>
    </cofactor>
    <text evidence="10">Binds 1 zinc ion per subunit.</text>
</comment>
<dbReference type="InterPro" id="IPR027417">
    <property type="entry name" value="P-loop_NTPase"/>
</dbReference>
<accession>U2DYW1</accession>
<evidence type="ECO:0000256" key="10">
    <source>
        <dbReference type="HAMAP-Rule" id="MF_01820"/>
    </source>
</evidence>
<evidence type="ECO:0000256" key="2">
    <source>
        <dbReference type="ARBA" id="ARBA00022517"/>
    </source>
</evidence>
<dbReference type="OrthoDB" id="9809485at2"/>
<dbReference type="PROSITE" id="PS51721">
    <property type="entry name" value="G_CP"/>
    <property type="match status" value="1"/>
</dbReference>
<dbReference type="CDD" id="cd04466">
    <property type="entry name" value="S1_YloQ_GTPase"/>
    <property type="match status" value="1"/>
</dbReference>
<evidence type="ECO:0000256" key="9">
    <source>
        <dbReference type="ARBA" id="ARBA00023134"/>
    </source>
</evidence>
<comment type="function">
    <text evidence="10">One of several proteins that assist in the late maturation steps of the functional core of the 30S ribosomal subunit. Helps release RbfA from mature subunits. May play a role in the assembly of ribosomal proteins into the subunit. Circularly permuted GTPase that catalyzes slow GTP hydrolysis, GTPase activity is stimulated by the 30S ribosomal subunit.</text>
</comment>
<feature type="binding site" evidence="10">
    <location>
        <position position="262"/>
    </location>
    <ligand>
        <name>Zn(2+)</name>
        <dbReference type="ChEBI" id="CHEBI:29105"/>
    </ligand>
</feature>
<name>U2DYW1_9MOLU</name>
<evidence type="ECO:0000256" key="3">
    <source>
        <dbReference type="ARBA" id="ARBA00022723"/>
    </source>
</evidence>
<sequence>MARGLILKALSGYYYVIEEETKKMYTCRGRGNFRNKKLTPLVGDQVEFQIEDHDEGYILKLLKRKNSLVRPPVANVDQVLLVFSAKDPDFSQHLLDRFLTVIEHVGIEPVIIVSKIDLLEEVEYDKLKTLFEYYREIGYTVIEQSAKTKANLEHVIDVINGNISVLAGQSGVGKSSMLNAINPEFNIKTDIISKALNRGKHTTRHVELLTVYDGLIADTPGFSSLEFLEMEKEDLPGCFIDFARIGESCKFRGCFHINEPKCEVKNRLGEHDVYDKRYAHYSKFYEELKSQKPKY</sequence>
<keyword evidence="8 10" id="KW-0694">RNA-binding</keyword>
<protein>
    <recommendedName>
        <fullName evidence="10">Small ribosomal subunit biogenesis GTPase RsgA</fullName>
        <ecNumber evidence="10">3.6.1.-</ecNumber>
    </recommendedName>
</protein>
<evidence type="ECO:0000256" key="5">
    <source>
        <dbReference type="ARBA" id="ARBA00022741"/>
    </source>
</evidence>
<evidence type="ECO:0000313" key="14">
    <source>
        <dbReference type="Proteomes" id="UP000005707"/>
    </source>
</evidence>
<dbReference type="GO" id="GO:0019843">
    <property type="term" value="F:rRNA binding"/>
    <property type="evidence" value="ECO:0007669"/>
    <property type="project" value="UniProtKB-KW"/>
</dbReference>
<keyword evidence="1 10" id="KW-0963">Cytoplasm</keyword>
<feature type="binding site" evidence="10">
    <location>
        <position position="256"/>
    </location>
    <ligand>
        <name>Zn(2+)</name>
        <dbReference type="ChEBI" id="CHEBI:29105"/>
    </ligand>
</feature>
<dbReference type="GO" id="GO:0005737">
    <property type="term" value="C:cytoplasm"/>
    <property type="evidence" value="ECO:0007669"/>
    <property type="project" value="UniProtKB-SubCell"/>
</dbReference>
<dbReference type="GO" id="GO:0003924">
    <property type="term" value="F:GTPase activity"/>
    <property type="evidence" value="ECO:0007669"/>
    <property type="project" value="UniProtKB-UniRule"/>
</dbReference>
<dbReference type="PANTHER" id="PTHR32120:SF11">
    <property type="entry name" value="SMALL RIBOSOMAL SUBUNIT BIOGENESIS GTPASE RSGA 1, MITOCHONDRIAL-RELATED"/>
    <property type="match status" value="1"/>
</dbReference>
<dbReference type="NCBIfam" id="TIGR00157">
    <property type="entry name" value="ribosome small subunit-dependent GTPase A"/>
    <property type="match status" value="1"/>
</dbReference>
<dbReference type="GO" id="GO:0046872">
    <property type="term" value="F:metal ion binding"/>
    <property type="evidence" value="ECO:0007669"/>
    <property type="project" value="UniProtKB-KW"/>
</dbReference>
<gene>
    <name evidence="10 13" type="primary">rsgA</name>
    <name evidence="13" type="ORF">HLPCO_000078</name>
</gene>
<dbReference type="Pfam" id="PF16745">
    <property type="entry name" value="RsgA_N"/>
    <property type="match status" value="1"/>
</dbReference>
<dbReference type="PROSITE" id="PS50936">
    <property type="entry name" value="ENGC_GTPASE"/>
    <property type="match status" value="1"/>
</dbReference>
<dbReference type="FunCoup" id="U2DYW1">
    <property type="interactions" value="253"/>
</dbReference>
<dbReference type="EC" id="3.6.1.-" evidence="10"/>
<dbReference type="InterPro" id="IPR004881">
    <property type="entry name" value="Ribosome_biogen_GTPase_RsgA"/>
</dbReference>
<keyword evidence="14" id="KW-1185">Reference proteome</keyword>
<dbReference type="CDD" id="cd01854">
    <property type="entry name" value="YjeQ_EngC"/>
    <property type="match status" value="1"/>
</dbReference>
<feature type="binding site" evidence="10">
    <location>
        <begin position="168"/>
        <end position="176"/>
    </location>
    <ligand>
        <name>GTP</name>
        <dbReference type="ChEBI" id="CHEBI:37565"/>
    </ligand>
</feature>
<evidence type="ECO:0000259" key="12">
    <source>
        <dbReference type="PROSITE" id="PS51721"/>
    </source>
</evidence>
<evidence type="ECO:0000256" key="8">
    <source>
        <dbReference type="ARBA" id="ARBA00022884"/>
    </source>
</evidence>
<dbReference type="InterPro" id="IPR030378">
    <property type="entry name" value="G_CP_dom"/>
</dbReference>
<keyword evidence="5 10" id="KW-0547">Nucleotide-binding</keyword>
<dbReference type="Pfam" id="PF03193">
    <property type="entry name" value="RsgA_GTPase"/>
    <property type="match status" value="1"/>
</dbReference>
<evidence type="ECO:0000256" key="1">
    <source>
        <dbReference type="ARBA" id="ARBA00022490"/>
    </source>
</evidence>
<proteinExistence type="inferred from homology"/>
<reference evidence="13 14" key="2">
    <citation type="journal article" date="2013" name="PLoS ONE">
        <title>INDIGO - INtegrated Data Warehouse of MIcrobial GenOmes with Examples from the Red Sea Extremophiles.</title>
        <authorList>
            <person name="Alam I."/>
            <person name="Antunes A."/>
            <person name="Kamau A.A."/>
            <person name="Ba Alawi W."/>
            <person name="Kalkatawi M."/>
            <person name="Stingl U."/>
            <person name="Bajic V.B."/>
        </authorList>
    </citation>
    <scope>NUCLEOTIDE SEQUENCE [LARGE SCALE GENOMIC DNA]</scope>
    <source>
        <strain evidence="13 14">SSD-17B</strain>
    </source>
</reference>
<dbReference type="InterPro" id="IPR012340">
    <property type="entry name" value="NA-bd_OB-fold"/>
</dbReference>
<comment type="caution">
    <text evidence="13">The sequence shown here is derived from an EMBL/GenBank/DDBJ whole genome shotgun (WGS) entry which is preliminary data.</text>
</comment>
<feature type="binding site" evidence="10">
    <location>
        <position position="249"/>
    </location>
    <ligand>
        <name>Zn(2+)</name>
        <dbReference type="ChEBI" id="CHEBI:29105"/>
    </ligand>
</feature>
<organism evidence="13 14">
    <name type="scientific">Haloplasma contractile SSD-17B</name>
    <dbReference type="NCBI Taxonomy" id="1033810"/>
    <lineage>
        <taxon>Bacteria</taxon>
        <taxon>Bacillati</taxon>
        <taxon>Mycoplasmatota</taxon>
        <taxon>Mollicutes</taxon>
        <taxon>Haloplasmatales</taxon>
        <taxon>Haloplasmataceae</taxon>
        <taxon>Haloplasma</taxon>
    </lineage>
</organism>
<keyword evidence="6 10" id="KW-0378">Hydrolase</keyword>
<feature type="binding site" evidence="10">
    <location>
        <position position="254"/>
    </location>
    <ligand>
        <name>Zn(2+)</name>
        <dbReference type="ChEBI" id="CHEBI:29105"/>
    </ligand>
</feature>
<keyword evidence="7 10" id="KW-0862">Zinc</keyword>
<dbReference type="GO" id="GO:0005525">
    <property type="term" value="F:GTP binding"/>
    <property type="evidence" value="ECO:0007669"/>
    <property type="project" value="UniProtKB-UniRule"/>
</dbReference>
<keyword evidence="2 10" id="KW-0690">Ribosome biogenesis</keyword>
<dbReference type="InterPro" id="IPR010914">
    <property type="entry name" value="RsgA_GTPase_dom"/>
</dbReference>
<reference evidence="13 14" key="1">
    <citation type="journal article" date="2011" name="J. Bacteriol.">
        <title>Genome sequence of Haloplasma contractile, an unusual contractile bacterium from a deep-sea anoxic brine lake.</title>
        <authorList>
            <person name="Antunes A."/>
            <person name="Alam I."/>
            <person name="El Dorry H."/>
            <person name="Siam R."/>
            <person name="Robertson A."/>
            <person name="Bajic V.B."/>
            <person name="Stingl U."/>
        </authorList>
    </citation>
    <scope>NUCLEOTIDE SEQUENCE [LARGE SCALE GENOMIC DNA]</scope>
    <source>
        <strain evidence="13 14">SSD-17B</strain>
    </source>
</reference>
<comment type="subcellular location">
    <subcellularLocation>
        <location evidence="10">Cytoplasm</location>
    </subcellularLocation>
</comment>
<feature type="domain" description="CP-type G" evidence="12">
    <location>
        <begin position="65"/>
        <end position="225"/>
    </location>
</feature>